<dbReference type="Gene3D" id="1.10.3720.10">
    <property type="entry name" value="MetI-like"/>
    <property type="match status" value="1"/>
</dbReference>
<evidence type="ECO:0000256" key="2">
    <source>
        <dbReference type="ARBA" id="ARBA00022448"/>
    </source>
</evidence>
<feature type="domain" description="ABC transmembrane type-1" evidence="8">
    <location>
        <begin position="92"/>
        <end position="306"/>
    </location>
</feature>
<evidence type="ECO:0000313" key="10">
    <source>
        <dbReference type="Proteomes" id="UP000824165"/>
    </source>
</evidence>
<gene>
    <name evidence="9" type="ORF">IAA60_01270</name>
</gene>
<name>A0A9D1KQF4_9FIRM</name>
<evidence type="ECO:0000256" key="6">
    <source>
        <dbReference type="ARBA" id="ARBA00023136"/>
    </source>
</evidence>
<dbReference type="PANTHER" id="PTHR43227">
    <property type="entry name" value="BLL4140 PROTEIN"/>
    <property type="match status" value="1"/>
</dbReference>
<keyword evidence="6 7" id="KW-0472">Membrane</keyword>
<sequence>MSVKAKKMTVRSKRERRFTAEAIKKDFRKNHTIYFLLIPLFIYYILFCYGPMYGAVIAFKRYSPALGIMGSEWVGFRYFEQFLTSDYFWKIMRNTILIALYSIIFCFPAPILLALLLNEVRVTWYKKTVQTLTYLPHFISMVIICGLIRNFVASDGLIGQICKLLGGTPENLLMKQEYFRAIYIISDIWQSIGWNSIIFLAALAGVDQELYDAAVVDGAGRLKQTLHVTLPAIMPTIIVMLILRVGGILSVNGEKVILLYNELIFDTADVIGSFTYRKGLVEQNYSYSAAVGLLMSVVNFFFVTMANKISKKAGGYNLW</sequence>
<dbReference type="SUPFAM" id="SSF161098">
    <property type="entry name" value="MetI-like"/>
    <property type="match status" value="1"/>
</dbReference>
<evidence type="ECO:0000256" key="4">
    <source>
        <dbReference type="ARBA" id="ARBA00022692"/>
    </source>
</evidence>
<evidence type="ECO:0000256" key="3">
    <source>
        <dbReference type="ARBA" id="ARBA00022475"/>
    </source>
</evidence>
<dbReference type="EMBL" id="DVLU01000009">
    <property type="protein sequence ID" value="HIT84512.1"/>
    <property type="molecule type" value="Genomic_DNA"/>
</dbReference>
<feature type="transmembrane region" description="Helical" evidence="7">
    <location>
        <begin position="33"/>
        <end position="59"/>
    </location>
</feature>
<comment type="caution">
    <text evidence="9">The sequence shown here is derived from an EMBL/GenBank/DDBJ whole genome shotgun (WGS) entry which is preliminary data.</text>
</comment>
<dbReference type="PROSITE" id="PS50928">
    <property type="entry name" value="ABC_TM1"/>
    <property type="match status" value="1"/>
</dbReference>
<dbReference type="GO" id="GO:0055085">
    <property type="term" value="P:transmembrane transport"/>
    <property type="evidence" value="ECO:0007669"/>
    <property type="project" value="InterPro"/>
</dbReference>
<keyword evidence="5 7" id="KW-1133">Transmembrane helix</keyword>
<evidence type="ECO:0000259" key="8">
    <source>
        <dbReference type="PROSITE" id="PS50928"/>
    </source>
</evidence>
<dbReference type="InterPro" id="IPR035906">
    <property type="entry name" value="MetI-like_sf"/>
</dbReference>
<dbReference type="InterPro" id="IPR000515">
    <property type="entry name" value="MetI-like"/>
</dbReference>
<feature type="transmembrane region" description="Helical" evidence="7">
    <location>
        <begin position="285"/>
        <end position="303"/>
    </location>
</feature>
<dbReference type="AlphaFoldDB" id="A0A9D1KQF4"/>
<evidence type="ECO:0000313" key="9">
    <source>
        <dbReference type="EMBL" id="HIT84512.1"/>
    </source>
</evidence>
<dbReference type="PANTHER" id="PTHR43227:SF11">
    <property type="entry name" value="BLL4140 PROTEIN"/>
    <property type="match status" value="1"/>
</dbReference>
<feature type="transmembrane region" description="Helical" evidence="7">
    <location>
        <begin position="226"/>
        <end position="249"/>
    </location>
</feature>
<evidence type="ECO:0000256" key="5">
    <source>
        <dbReference type="ARBA" id="ARBA00022989"/>
    </source>
</evidence>
<dbReference type="GO" id="GO:0005886">
    <property type="term" value="C:plasma membrane"/>
    <property type="evidence" value="ECO:0007669"/>
    <property type="project" value="UniProtKB-SubCell"/>
</dbReference>
<keyword evidence="4 7" id="KW-0812">Transmembrane</keyword>
<organism evidence="9 10">
    <name type="scientific">Candidatus Ornithomonoglobus intestinigallinarum</name>
    <dbReference type="NCBI Taxonomy" id="2840894"/>
    <lineage>
        <taxon>Bacteria</taxon>
        <taxon>Bacillati</taxon>
        <taxon>Bacillota</taxon>
        <taxon>Clostridia</taxon>
        <taxon>Candidatus Ornithomonoglobus</taxon>
    </lineage>
</organism>
<reference evidence="9" key="1">
    <citation type="submission" date="2020-10" db="EMBL/GenBank/DDBJ databases">
        <authorList>
            <person name="Gilroy R."/>
        </authorList>
    </citation>
    <scope>NUCLEOTIDE SEQUENCE</scope>
    <source>
        <strain evidence="9">CHK181-108</strain>
    </source>
</reference>
<keyword evidence="2 7" id="KW-0813">Transport</keyword>
<dbReference type="InterPro" id="IPR050809">
    <property type="entry name" value="UgpAE/MalFG_permease"/>
</dbReference>
<accession>A0A9D1KQF4</accession>
<dbReference type="Proteomes" id="UP000824165">
    <property type="component" value="Unassembled WGS sequence"/>
</dbReference>
<keyword evidence="3" id="KW-1003">Cell membrane</keyword>
<dbReference type="Pfam" id="PF00528">
    <property type="entry name" value="BPD_transp_1"/>
    <property type="match status" value="1"/>
</dbReference>
<reference evidence="9" key="2">
    <citation type="journal article" date="2021" name="PeerJ">
        <title>Extensive microbial diversity within the chicken gut microbiome revealed by metagenomics and culture.</title>
        <authorList>
            <person name="Gilroy R."/>
            <person name="Ravi A."/>
            <person name="Getino M."/>
            <person name="Pursley I."/>
            <person name="Horton D.L."/>
            <person name="Alikhan N.F."/>
            <person name="Baker D."/>
            <person name="Gharbi K."/>
            <person name="Hall N."/>
            <person name="Watson M."/>
            <person name="Adriaenssens E.M."/>
            <person name="Foster-Nyarko E."/>
            <person name="Jarju S."/>
            <person name="Secka A."/>
            <person name="Antonio M."/>
            <person name="Oren A."/>
            <person name="Chaudhuri R.R."/>
            <person name="La Ragione R."/>
            <person name="Hildebrand F."/>
            <person name="Pallen M.J."/>
        </authorList>
    </citation>
    <scope>NUCLEOTIDE SEQUENCE</scope>
    <source>
        <strain evidence="9">CHK181-108</strain>
    </source>
</reference>
<evidence type="ECO:0000256" key="1">
    <source>
        <dbReference type="ARBA" id="ARBA00004651"/>
    </source>
</evidence>
<protein>
    <submittedName>
        <fullName evidence="9">Sugar ABC transporter permease</fullName>
    </submittedName>
</protein>
<feature type="transmembrane region" description="Helical" evidence="7">
    <location>
        <begin position="181"/>
        <end position="206"/>
    </location>
</feature>
<evidence type="ECO:0000256" key="7">
    <source>
        <dbReference type="RuleBase" id="RU363032"/>
    </source>
</evidence>
<dbReference type="CDD" id="cd06261">
    <property type="entry name" value="TM_PBP2"/>
    <property type="match status" value="1"/>
</dbReference>
<proteinExistence type="inferred from homology"/>
<feature type="transmembrane region" description="Helical" evidence="7">
    <location>
        <begin position="96"/>
        <end position="117"/>
    </location>
</feature>
<comment type="similarity">
    <text evidence="7">Belongs to the binding-protein-dependent transport system permease family.</text>
</comment>
<comment type="subcellular location">
    <subcellularLocation>
        <location evidence="1 7">Cell membrane</location>
        <topology evidence="1 7">Multi-pass membrane protein</topology>
    </subcellularLocation>
</comment>